<accession>A0A9J5YPX9</accession>
<dbReference type="EMBL" id="JACXVP010000006">
    <property type="protein sequence ID" value="KAG5600926.1"/>
    <property type="molecule type" value="Genomic_DNA"/>
</dbReference>
<comment type="caution">
    <text evidence="2">The sequence shown here is derived from an EMBL/GenBank/DDBJ whole genome shotgun (WGS) entry which is preliminary data.</text>
</comment>
<dbReference type="Proteomes" id="UP000824120">
    <property type="component" value="Chromosome 6"/>
</dbReference>
<gene>
    <name evidence="2" type="ORF">H5410_032296</name>
</gene>
<evidence type="ECO:0000313" key="2">
    <source>
        <dbReference type="EMBL" id="KAG5600926.1"/>
    </source>
</evidence>
<protein>
    <submittedName>
        <fullName evidence="2">Uncharacterized protein</fullName>
    </submittedName>
</protein>
<feature type="non-terminal residue" evidence="2">
    <location>
        <position position="1"/>
    </location>
</feature>
<proteinExistence type="predicted"/>
<feature type="compositionally biased region" description="Basic and acidic residues" evidence="1">
    <location>
        <begin position="56"/>
        <end position="66"/>
    </location>
</feature>
<reference evidence="2 3" key="1">
    <citation type="submission" date="2020-09" db="EMBL/GenBank/DDBJ databases">
        <title>De no assembly of potato wild relative species, Solanum commersonii.</title>
        <authorList>
            <person name="Cho K."/>
        </authorList>
    </citation>
    <scope>NUCLEOTIDE SEQUENCE [LARGE SCALE GENOMIC DNA]</scope>
    <source>
        <strain evidence="2">LZ3.2</strain>
        <tissue evidence="2">Leaf</tissue>
    </source>
</reference>
<evidence type="ECO:0000313" key="3">
    <source>
        <dbReference type="Proteomes" id="UP000824120"/>
    </source>
</evidence>
<sequence length="83" mass="9763">MIEKFKKYFIPIPQIYLTACLLNPHYKDEGASRMVDKIYFNLGIDSEDDETPSCQDVKDIHNEEPQSSRSRYNNEDDIDDMID</sequence>
<dbReference type="AlphaFoldDB" id="A0A9J5YPX9"/>
<organism evidence="2 3">
    <name type="scientific">Solanum commersonii</name>
    <name type="common">Commerson's wild potato</name>
    <name type="synonym">Commerson's nightshade</name>
    <dbReference type="NCBI Taxonomy" id="4109"/>
    <lineage>
        <taxon>Eukaryota</taxon>
        <taxon>Viridiplantae</taxon>
        <taxon>Streptophyta</taxon>
        <taxon>Embryophyta</taxon>
        <taxon>Tracheophyta</taxon>
        <taxon>Spermatophyta</taxon>
        <taxon>Magnoliopsida</taxon>
        <taxon>eudicotyledons</taxon>
        <taxon>Gunneridae</taxon>
        <taxon>Pentapetalae</taxon>
        <taxon>asterids</taxon>
        <taxon>lamiids</taxon>
        <taxon>Solanales</taxon>
        <taxon>Solanaceae</taxon>
        <taxon>Solanoideae</taxon>
        <taxon>Solaneae</taxon>
        <taxon>Solanum</taxon>
    </lineage>
</organism>
<keyword evidence="3" id="KW-1185">Reference proteome</keyword>
<feature type="region of interest" description="Disordered" evidence="1">
    <location>
        <begin position="46"/>
        <end position="83"/>
    </location>
</feature>
<evidence type="ECO:0000256" key="1">
    <source>
        <dbReference type="SAM" id="MobiDB-lite"/>
    </source>
</evidence>
<dbReference type="OrthoDB" id="1831235at2759"/>
<name>A0A9J5YPX9_SOLCO</name>